<dbReference type="Proteomes" id="UP000601361">
    <property type="component" value="Unassembled WGS sequence"/>
</dbReference>
<comment type="caution">
    <text evidence="2">The sequence shown here is derived from an EMBL/GenBank/DDBJ whole genome shotgun (WGS) entry which is preliminary data.</text>
</comment>
<keyword evidence="3" id="KW-1185">Reference proteome</keyword>
<keyword evidence="1" id="KW-0175">Coiled coil</keyword>
<organism evidence="2 3">
    <name type="scientific">Hymenobacter glacieicola</name>
    <dbReference type="NCBI Taxonomy" id="1562124"/>
    <lineage>
        <taxon>Bacteria</taxon>
        <taxon>Pseudomonadati</taxon>
        <taxon>Bacteroidota</taxon>
        <taxon>Cytophagia</taxon>
        <taxon>Cytophagales</taxon>
        <taxon>Hymenobacteraceae</taxon>
        <taxon>Hymenobacter</taxon>
    </lineage>
</organism>
<dbReference type="EMBL" id="BMGS01000007">
    <property type="protein sequence ID" value="GGG51008.1"/>
    <property type="molecule type" value="Genomic_DNA"/>
</dbReference>
<evidence type="ECO:0008006" key="4">
    <source>
        <dbReference type="Google" id="ProtNLM"/>
    </source>
</evidence>
<feature type="coiled-coil region" evidence="1">
    <location>
        <begin position="100"/>
        <end position="134"/>
    </location>
</feature>
<proteinExistence type="predicted"/>
<gene>
    <name evidence="2" type="ORF">GCM10011378_29000</name>
</gene>
<dbReference type="RefSeq" id="WP_188558571.1">
    <property type="nucleotide sequence ID" value="NZ_BMGS01000007.1"/>
</dbReference>
<sequence length="139" mass="15183">MELLRLKPSAFAAKLDMKPQTLNGFTGPKQSGVTLKTIQKILAVFPRVNSHWLITGEGEPLAPLQSPEAVAALAADQPLLAQDGSLIVAQEAPATYSSPLFACRQELEQSRSRIRELEDIIADKQLIIDLLRDKQQGPV</sequence>
<protein>
    <recommendedName>
        <fullName evidence="4">HTH cro/C1-type domain-containing protein</fullName>
    </recommendedName>
</protein>
<evidence type="ECO:0000313" key="3">
    <source>
        <dbReference type="Proteomes" id="UP000601361"/>
    </source>
</evidence>
<evidence type="ECO:0000313" key="2">
    <source>
        <dbReference type="EMBL" id="GGG51008.1"/>
    </source>
</evidence>
<evidence type="ECO:0000256" key="1">
    <source>
        <dbReference type="SAM" id="Coils"/>
    </source>
</evidence>
<name>A0ABQ1X0A1_9BACT</name>
<reference evidence="3" key="1">
    <citation type="journal article" date="2019" name="Int. J. Syst. Evol. Microbiol.">
        <title>The Global Catalogue of Microorganisms (GCM) 10K type strain sequencing project: providing services to taxonomists for standard genome sequencing and annotation.</title>
        <authorList>
            <consortium name="The Broad Institute Genomics Platform"/>
            <consortium name="The Broad Institute Genome Sequencing Center for Infectious Disease"/>
            <person name="Wu L."/>
            <person name="Ma J."/>
        </authorList>
    </citation>
    <scope>NUCLEOTIDE SEQUENCE [LARGE SCALE GENOMIC DNA]</scope>
    <source>
        <strain evidence="3">CGMCC 1.12990</strain>
    </source>
</reference>
<accession>A0ABQ1X0A1</accession>